<gene>
    <name evidence="2" type="ORF">BJ212DRAFT_1297077</name>
</gene>
<comment type="caution">
    <text evidence="2">The sequence shown here is derived from an EMBL/GenBank/DDBJ whole genome shotgun (WGS) entry which is preliminary data.</text>
</comment>
<feature type="compositionally biased region" description="Low complexity" evidence="1">
    <location>
        <begin position="85"/>
        <end position="101"/>
    </location>
</feature>
<sequence>MYSKSSSSSSVTIIHKASDTTCHGFPSAPWDHAPSVTLLSLGAIACKNRGIDSISSGDERRGPTYAIGEFPTSSVIKRALGWRPTSSSFSLSPSTSTRASTQSETWRNSRQRLIRIFKACNDTGVFRNPKSRMWRRGHVRARVRMSASFCVCVSERGEELGPGVGWAATFCDEVDCLRLRDVVLEESKLRIWKLMRRDSISEGFLSVMKRLPLISRALRRGAEVGSAGMMALRNGDERSRESVSTVGRSLRTGIQCYLDIVVRESVYGKREPMDGIVQVYDGTGKV</sequence>
<feature type="region of interest" description="Disordered" evidence="1">
    <location>
        <begin position="84"/>
        <end position="104"/>
    </location>
</feature>
<evidence type="ECO:0000313" key="2">
    <source>
        <dbReference type="EMBL" id="KAG1821749.1"/>
    </source>
</evidence>
<dbReference type="RefSeq" id="XP_041196489.1">
    <property type="nucleotide sequence ID" value="XM_041332540.1"/>
</dbReference>
<dbReference type="Proteomes" id="UP000807769">
    <property type="component" value="Unassembled WGS sequence"/>
</dbReference>
<accession>A0A9P7EH23</accession>
<organism evidence="2 3">
    <name type="scientific">Suillus subaureus</name>
    <dbReference type="NCBI Taxonomy" id="48587"/>
    <lineage>
        <taxon>Eukaryota</taxon>
        <taxon>Fungi</taxon>
        <taxon>Dikarya</taxon>
        <taxon>Basidiomycota</taxon>
        <taxon>Agaricomycotina</taxon>
        <taxon>Agaricomycetes</taxon>
        <taxon>Agaricomycetidae</taxon>
        <taxon>Boletales</taxon>
        <taxon>Suillineae</taxon>
        <taxon>Suillaceae</taxon>
        <taxon>Suillus</taxon>
    </lineage>
</organism>
<name>A0A9P7EH23_9AGAM</name>
<protein>
    <submittedName>
        <fullName evidence="2">Uncharacterized protein</fullName>
    </submittedName>
</protein>
<evidence type="ECO:0000313" key="3">
    <source>
        <dbReference type="Proteomes" id="UP000807769"/>
    </source>
</evidence>
<proteinExistence type="predicted"/>
<dbReference type="AlphaFoldDB" id="A0A9P7EH23"/>
<dbReference type="EMBL" id="JABBWG010000006">
    <property type="protein sequence ID" value="KAG1821749.1"/>
    <property type="molecule type" value="Genomic_DNA"/>
</dbReference>
<keyword evidence="3" id="KW-1185">Reference proteome</keyword>
<dbReference type="OrthoDB" id="10630312at2759"/>
<evidence type="ECO:0000256" key="1">
    <source>
        <dbReference type="SAM" id="MobiDB-lite"/>
    </source>
</evidence>
<reference evidence="2" key="1">
    <citation type="journal article" date="2020" name="New Phytol.">
        <title>Comparative genomics reveals dynamic genome evolution in host specialist ectomycorrhizal fungi.</title>
        <authorList>
            <person name="Lofgren L.A."/>
            <person name="Nguyen N.H."/>
            <person name="Vilgalys R."/>
            <person name="Ruytinx J."/>
            <person name="Liao H.L."/>
            <person name="Branco S."/>
            <person name="Kuo A."/>
            <person name="LaButti K."/>
            <person name="Lipzen A."/>
            <person name="Andreopoulos W."/>
            <person name="Pangilinan J."/>
            <person name="Riley R."/>
            <person name="Hundley H."/>
            <person name="Na H."/>
            <person name="Barry K."/>
            <person name="Grigoriev I.V."/>
            <person name="Stajich J.E."/>
            <person name="Kennedy P.G."/>
        </authorList>
    </citation>
    <scope>NUCLEOTIDE SEQUENCE</scope>
    <source>
        <strain evidence="2">MN1</strain>
    </source>
</reference>
<dbReference type="GeneID" id="64626557"/>